<dbReference type="RefSeq" id="WP_093476512.1">
    <property type="nucleotide sequence ID" value="NZ_FOUI01000010.1"/>
</dbReference>
<proteinExistence type="predicted"/>
<dbReference type="AlphaFoldDB" id="A0A1I4SLT2"/>
<evidence type="ECO:0000313" key="2">
    <source>
        <dbReference type="Proteomes" id="UP000243629"/>
    </source>
</evidence>
<name>A0A1I4SLT2_9GAMM</name>
<protein>
    <submittedName>
        <fullName evidence="1">Uncharacterized protein</fullName>
    </submittedName>
</protein>
<dbReference type="EMBL" id="FOUI01000010">
    <property type="protein sequence ID" value="SFM65478.1"/>
    <property type="molecule type" value="Genomic_DNA"/>
</dbReference>
<dbReference type="Proteomes" id="UP000243629">
    <property type="component" value="Unassembled WGS sequence"/>
</dbReference>
<reference evidence="2" key="1">
    <citation type="submission" date="2016-10" db="EMBL/GenBank/DDBJ databases">
        <authorList>
            <person name="Varghese N."/>
            <person name="Submissions S."/>
        </authorList>
    </citation>
    <scope>NUCLEOTIDE SEQUENCE [LARGE SCALE GENOMIC DNA]</scope>
    <source>
        <strain evidence="2">DSM 24213</strain>
    </source>
</reference>
<organism evidence="1 2">
    <name type="scientific">Halopseudomonas yangmingensis</name>
    <dbReference type="NCBI Taxonomy" id="1720063"/>
    <lineage>
        <taxon>Bacteria</taxon>
        <taxon>Pseudomonadati</taxon>
        <taxon>Pseudomonadota</taxon>
        <taxon>Gammaproteobacteria</taxon>
        <taxon>Pseudomonadales</taxon>
        <taxon>Pseudomonadaceae</taxon>
        <taxon>Halopseudomonas</taxon>
    </lineage>
</organism>
<evidence type="ECO:0000313" key="1">
    <source>
        <dbReference type="EMBL" id="SFM65478.1"/>
    </source>
</evidence>
<accession>A0A1I4SLT2</accession>
<gene>
    <name evidence="1" type="ORF">SAMN05216217_110113</name>
</gene>
<dbReference type="OrthoDB" id="6402872at2"/>
<sequence>MTKIQLNFSDRDTLPELMERRAQELGITVEQLIKRFICVGMQSYDEDAGPTIPGETLEDFLVKNGLVKD</sequence>
<keyword evidence="2" id="KW-1185">Reference proteome</keyword>